<feature type="signal peptide" evidence="1">
    <location>
        <begin position="1"/>
        <end position="22"/>
    </location>
</feature>
<feature type="chain" id="PRO_5045752394" description="Hydrophobin" evidence="1">
    <location>
        <begin position="23"/>
        <end position="107"/>
    </location>
</feature>
<proteinExistence type="predicted"/>
<name>A0ABR3JEI8_9AGAR</name>
<organism evidence="2 3">
    <name type="scientific">Hohenbuehelia grisea</name>
    <dbReference type="NCBI Taxonomy" id="104357"/>
    <lineage>
        <taxon>Eukaryota</taxon>
        <taxon>Fungi</taxon>
        <taxon>Dikarya</taxon>
        <taxon>Basidiomycota</taxon>
        <taxon>Agaricomycotina</taxon>
        <taxon>Agaricomycetes</taxon>
        <taxon>Agaricomycetidae</taxon>
        <taxon>Agaricales</taxon>
        <taxon>Pleurotineae</taxon>
        <taxon>Pleurotaceae</taxon>
        <taxon>Hohenbuehelia</taxon>
    </lineage>
</organism>
<dbReference type="Proteomes" id="UP001556367">
    <property type="component" value="Unassembled WGS sequence"/>
</dbReference>
<evidence type="ECO:0000313" key="2">
    <source>
        <dbReference type="EMBL" id="KAL0954054.1"/>
    </source>
</evidence>
<dbReference type="EMBL" id="JASNQZ010000008">
    <property type="protein sequence ID" value="KAL0954054.1"/>
    <property type="molecule type" value="Genomic_DNA"/>
</dbReference>
<evidence type="ECO:0000313" key="3">
    <source>
        <dbReference type="Proteomes" id="UP001556367"/>
    </source>
</evidence>
<keyword evidence="1" id="KW-0732">Signal</keyword>
<comment type="caution">
    <text evidence="2">The sequence shown here is derived from an EMBL/GenBank/DDBJ whole genome shotgun (WGS) entry which is preliminary data.</text>
</comment>
<evidence type="ECO:0008006" key="4">
    <source>
        <dbReference type="Google" id="ProtNLM"/>
    </source>
</evidence>
<keyword evidence="3" id="KW-1185">Reference proteome</keyword>
<accession>A0ABR3JEI8</accession>
<evidence type="ECO:0000256" key="1">
    <source>
        <dbReference type="SAM" id="SignalP"/>
    </source>
</evidence>
<sequence>MQFSRLLSTIVTVLVASWAVAAVDCTCTPSGFDVPLTPIFDQLSTSAGASSATVAGQQVVFAALLALVRPFVRPGGTVRLNTTPCALSGGSCGLNGCSTCPAPGPAI</sequence>
<gene>
    <name evidence="2" type="ORF">HGRIS_005206</name>
</gene>
<reference evidence="3" key="1">
    <citation type="submission" date="2024-06" db="EMBL/GenBank/DDBJ databases">
        <title>Multi-omics analyses provide insights into the biosynthesis of the anticancer antibiotic pleurotin in Hohenbuehelia grisea.</title>
        <authorList>
            <person name="Weaver J.A."/>
            <person name="Alberti F."/>
        </authorList>
    </citation>
    <scope>NUCLEOTIDE SEQUENCE [LARGE SCALE GENOMIC DNA]</scope>
    <source>
        <strain evidence="3">T-177</strain>
    </source>
</reference>
<protein>
    <recommendedName>
        <fullName evidence="4">Hydrophobin</fullName>
    </recommendedName>
</protein>